<dbReference type="SUPFAM" id="SSF46600">
    <property type="entry name" value="C-terminal UvrC-binding domain of UvrB"/>
    <property type="match status" value="1"/>
</dbReference>
<evidence type="ECO:0000313" key="3">
    <source>
        <dbReference type="Proteomes" id="UP000591941"/>
    </source>
</evidence>
<dbReference type="GO" id="GO:0046870">
    <property type="term" value="F:cadmium ion binding"/>
    <property type="evidence" value="ECO:0007669"/>
    <property type="project" value="TreeGrafter"/>
</dbReference>
<keyword evidence="2" id="KW-0808">Transferase</keyword>
<dbReference type="EMBL" id="JACHHI010000001">
    <property type="protein sequence ID" value="MBB6477114.1"/>
    <property type="molecule type" value="Genomic_DNA"/>
</dbReference>
<organism evidence="2 3">
    <name type="scientific">Negativicoccus succinicivorans</name>
    <dbReference type="NCBI Taxonomy" id="620903"/>
    <lineage>
        <taxon>Bacteria</taxon>
        <taxon>Bacillati</taxon>
        <taxon>Bacillota</taxon>
        <taxon>Negativicutes</taxon>
        <taxon>Veillonellales</taxon>
        <taxon>Veillonellaceae</taxon>
        <taxon>Negativicoccus</taxon>
    </lineage>
</organism>
<dbReference type="PANTHER" id="PTHR38430">
    <property type="entry name" value="PROTEIN-ARGININE KINASE ACTIVATOR PROTEIN"/>
    <property type="match status" value="1"/>
</dbReference>
<dbReference type="PANTHER" id="PTHR38430:SF1">
    <property type="entry name" value="PROTEIN-ARGININE KINASE ACTIVATOR PROTEIN"/>
    <property type="match status" value="1"/>
</dbReference>
<comment type="caution">
    <text evidence="2">The sequence shown here is derived from an EMBL/GenBank/DDBJ whole genome shotgun (WGS) entry which is preliminary data.</text>
</comment>
<feature type="domain" description="UVR" evidence="1">
    <location>
        <begin position="130"/>
        <end position="165"/>
    </location>
</feature>
<dbReference type="GO" id="GO:0050897">
    <property type="term" value="F:cobalt ion binding"/>
    <property type="evidence" value="ECO:0007669"/>
    <property type="project" value="TreeGrafter"/>
</dbReference>
<dbReference type="AlphaFoldDB" id="A0A841QX26"/>
<reference evidence="2 3" key="1">
    <citation type="submission" date="2020-08" db="EMBL/GenBank/DDBJ databases">
        <title>Genomic Encyclopedia of Type Strains, Phase IV (KMG-IV): sequencing the most valuable type-strain genomes for metagenomic binning, comparative biology and taxonomic classification.</title>
        <authorList>
            <person name="Goeker M."/>
        </authorList>
    </citation>
    <scope>NUCLEOTIDE SEQUENCE [LARGE SCALE GENOMIC DNA]</scope>
    <source>
        <strain evidence="2 3">DSM 21255</strain>
    </source>
</reference>
<dbReference type="GO" id="GO:1990170">
    <property type="term" value="P:stress response to cadmium ion"/>
    <property type="evidence" value="ECO:0007669"/>
    <property type="project" value="TreeGrafter"/>
</dbReference>
<keyword evidence="2" id="KW-0418">Kinase</keyword>
<dbReference type="PROSITE" id="PS50151">
    <property type="entry name" value="UVR"/>
    <property type="match status" value="1"/>
</dbReference>
<evidence type="ECO:0000313" key="2">
    <source>
        <dbReference type="EMBL" id="MBB6477114.1"/>
    </source>
</evidence>
<evidence type="ECO:0000259" key="1">
    <source>
        <dbReference type="PROSITE" id="PS50151"/>
    </source>
</evidence>
<dbReference type="GO" id="GO:0016301">
    <property type="term" value="F:kinase activity"/>
    <property type="evidence" value="ECO:0007669"/>
    <property type="project" value="UniProtKB-KW"/>
</dbReference>
<dbReference type="InterPro" id="IPR036876">
    <property type="entry name" value="UVR_dom_sf"/>
</dbReference>
<sequence length="176" mass="20415">MMQCDRCHKNEAVLHVTQVHNGHKEERHLCEKCAQETGELPQWTQSPFDLWDTDFFKSLVNPQQSRPEQAQCCPQCGLTWAEFNERGRLGCARCYEVFADSLLPLLQRLQGATNHVGKVPSRGSGVFTTNHQIKRLQQQLRTALEKEEYEEAARLRDEIYALQHEPPRKKTEEGQR</sequence>
<gene>
    <name evidence="2" type="ORF">HNR45_000136</name>
</gene>
<dbReference type="GO" id="GO:0005507">
    <property type="term" value="F:copper ion binding"/>
    <property type="evidence" value="ECO:0007669"/>
    <property type="project" value="TreeGrafter"/>
</dbReference>
<dbReference type="GeneID" id="93485421"/>
<dbReference type="PIRSF" id="PIRSF015034">
    <property type="entry name" value="YacH"/>
    <property type="match status" value="1"/>
</dbReference>
<dbReference type="RefSeq" id="WP_235020563.1">
    <property type="nucleotide sequence ID" value="NZ_CABWNB010000001.1"/>
</dbReference>
<dbReference type="Pfam" id="PF02151">
    <property type="entry name" value="UVR"/>
    <property type="match status" value="1"/>
</dbReference>
<dbReference type="Gene3D" id="4.10.860.10">
    <property type="entry name" value="UVR domain"/>
    <property type="match status" value="1"/>
</dbReference>
<dbReference type="InterPro" id="IPR025542">
    <property type="entry name" value="YacH"/>
</dbReference>
<name>A0A841QX26_9FIRM</name>
<dbReference type="Proteomes" id="UP000591941">
    <property type="component" value="Unassembled WGS sequence"/>
</dbReference>
<dbReference type="InterPro" id="IPR001943">
    <property type="entry name" value="UVR_dom"/>
</dbReference>
<accession>A0A841QX26</accession>
<protein>
    <submittedName>
        <fullName evidence="2">Protein arginine kinase activator</fullName>
    </submittedName>
</protein>
<dbReference type="GO" id="GO:1990169">
    <property type="term" value="P:stress response to copper ion"/>
    <property type="evidence" value="ECO:0007669"/>
    <property type="project" value="TreeGrafter"/>
</dbReference>
<dbReference type="GO" id="GO:0008270">
    <property type="term" value="F:zinc ion binding"/>
    <property type="evidence" value="ECO:0007669"/>
    <property type="project" value="TreeGrafter"/>
</dbReference>
<proteinExistence type="predicted"/>
<keyword evidence="3" id="KW-1185">Reference proteome</keyword>